<dbReference type="Gene3D" id="2.60.34.10">
    <property type="entry name" value="Substrate Binding Domain Of DNAk, Chain A, domain 1"/>
    <property type="match status" value="1"/>
</dbReference>
<dbReference type="EMBL" id="BAAANS010000042">
    <property type="protein sequence ID" value="GAA2112171.1"/>
    <property type="molecule type" value="Genomic_DNA"/>
</dbReference>
<dbReference type="InterPro" id="IPR043129">
    <property type="entry name" value="ATPase_NBD"/>
</dbReference>
<keyword evidence="1" id="KW-0547">Nucleotide-binding</keyword>
<dbReference type="Gene3D" id="3.30.420.40">
    <property type="match status" value="2"/>
</dbReference>
<dbReference type="SUPFAM" id="SSF53067">
    <property type="entry name" value="Actin-like ATPase domain"/>
    <property type="match status" value="2"/>
</dbReference>
<dbReference type="InterPro" id="IPR011600">
    <property type="entry name" value="Pept_C14_caspase"/>
</dbReference>
<reference evidence="5 6" key="1">
    <citation type="journal article" date="2019" name="Int. J. Syst. Evol. Microbiol.">
        <title>The Global Catalogue of Microorganisms (GCM) 10K type strain sequencing project: providing services to taxonomists for standard genome sequencing and annotation.</title>
        <authorList>
            <consortium name="The Broad Institute Genomics Platform"/>
            <consortium name="The Broad Institute Genome Sequencing Center for Infectious Disease"/>
            <person name="Wu L."/>
            <person name="Ma J."/>
        </authorList>
    </citation>
    <scope>NUCLEOTIDE SEQUENCE [LARGE SCALE GENOMIC DNA]</scope>
    <source>
        <strain evidence="5 6">JCM 14559</strain>
    </source>
</reference>
<dbReference type="Proteomes" id="UP001500897">
    <property type="component" value="Unassembled WGS sequence"/>
</dbReference>
<evidence type="ECO:0000256" key="3">
    <source>
        <dbReference type="ARBA" id="ARBA00023186"/>
    </source>
</evidence>
<keyword evidence="6" id="KW-1185">Reference proteome</keyword>
<dbReference type="Pfam" id="PF00012">
    <property type="entry name" value="HSP70"/>
    <property type="match status" value="2"/>
</dbReference>
<feature type="domain" description="Peptidase C14 caspase" evidence="4">
    <location>
        <begin position="12"/>
        <end position="202"/>
    </location>
</feature>
<dbReference type="SUPFAM" id="SSF52129">
    <property type="entry name" value="Caspase-like"/>
    <property type="match status" value="1"/>
</dbReference>
<dbReference type="Pfam" id="PF00656">
    <property type="entry name" value="Peptidase_C14"/>
    <property type="match status" value="1"/>
</dbReference>
<dbReference type="RefSeq" id="WP_344555626.1">
    <property type="nucleotide sequence ID" value="NZ_BAAANS010000042.1"/>
</dbReference>
<dbReference type="NCBIfam" id="NF047832">
    <property type="entry name" value="caspase_w_EACC1"/>
    <property type="match status" value="1"/>
</dbReference>
<organism evidence="5 6">
    <name type="scientific">Kitasatospora saccharophila</name>
    <dbReference type="NCBI Taxonomy" id="407973"/>
    <lineage>
        <taxon>Bacteria</taxon>
        <taxon>Bacillati</taxon>
        <taxon>Actinomycetota</taxon>
        <taxon>Actinomycetes</taxon>
        <taxon>Kitasatosporales</taxon>
        <taxon>Streptomycetaceae</taxon>
        <taxon>Kitasatospora</taxon>
    </lineage>
</organism>
<dbReference type="Gene3D" id="3.90.640.10">
    <property type="entry name" value="Actin, Chain A, domain 4"/>
    <property type="match status" value="1"/>
</dbReference>
<accession>A0ABN2XKN6</accession>
<comment type="caution">
    <text evidence="5">The sequence shown here is derived from an EMBL/GenBank/DDBJ whole genome shotgun (WGS) entry which is preliminary data.</text>
</comment>
<dbReference type="SUPFAM" id="SSF100920">
    <property type="entry name" value="Heat shock protein 70kD (HSP70), peptide-binding domain"/>
    <property type="match status" value="1"/>
</dbReference>
<gene>
    <name evidence="5" type="ORF">GCM10009759_54720</name>
</gene>
<dbReference type="InterPro" id="IPR029047">
    <property type="entry name" value="HSP70_peptide-bd_sf"/>
</dbReference>
<dbReference type="InterPro" id="IPR013126">
    <property type="entry name" value="Hsp_70_fam"/>
</dbReference>
<dbReference type="PRINTS" id="PR00301">
    <property type="entry name" value="HEATSHOCK70"/>
</dbReference>
<name>A0ABN2XKN6_9ACTN</name>
<dbReference type="InterPro" id="IPR029030">
    <property type="entry name" value="Caspase-like_dom_sf"/>
</dbReference>
<evidence type="ECO:0000313" key="6">
    <source>
        <dbReference type="Proteomes" id="UP001500897"/>
    </source>
</evidence>
<evidence type="ECO:0000256" key="1">
    <source>
        <dbReference type="ARBA" id="ARBA00022741"/>
    </source>
</evidence>
<keyword evidence="2" id="KW-0067">ATP-binding</keyword>
<keyword evidence="3" id="KW-0143">Chaperone</keyword>
<evidence type="ECO:0000259" key="4">
    <source>
        <dbReference type="Pfam" id="PF00656"/>
    </source>
</evidence>
<dbReference type="Gene3D" id="3.40.50.1460">
    <property type="match status" value="1"/>
</dbReference>
<proteinExistence type="predicted"/>
<protein>
    <recommendedName>
        <fullName evidence="4">Peptidase C14 caspase domain-containing protein</fullName>
    </recommendedName>
</protein>
<evidence type="ECO:0000313" key="5">
    <source>
        <dbReference type="EMBL" id="GAA2112171.1"/>
    </source>
</evidence>
<dbReference type="PANTHER" id="PTHR19375">
    <property type="entry name" value="HEAT SHOCK PROTEIN 70KDA"/>
    <property type="match status" value="1"/>
</dbReference>
<evidence type="ECO:0000256" key="2">
    <source>
        <dbReference type="ARBA" id="ARBA00022840"/>
    </source>
</evidence>
<sequence length="838" mass="89415">MALPDGPGSRVVLIGASRYKDEQALPELPGVLNNLTGLVDALCDSRQGWLTPAQCTVLADPVRPSEVTGVLKGPAQEAEDLLLVYYAGHGVTEDNEYYLAVGETDPDEPSVGAVPYRTLRRIVLGAKAANRVVILDACWSGMAADPHMGDAGTVLRSATRIEGAFVLASSEYDSVSLAPVGERFTAFTGELIRLLREGSPQLGPELTMENVYQYLWHALPAAGRPRPARTSTGLIAGLALARNRGFRADARQWHAEHAGHPGVRDGRLLLEDEERIGHRGAPAAAADGYTAVAQVLTRLFGVTDHLAEAALRSSSFWTEQAARPVRLTRSGGDPSPLTGFRTVGIELGADFCTVAHRDGERLVPVPNAEGTWRTPSVVAYTDGGVLVGEPARRQAVSNPDRTFALADRWWETAASSPITLDEVYAEVLRKLRRDAEAELGERVVRAVLAVPAGLPDSERKRIRAACRQVGLEPMRLISGPLAAGLALAHRLGNPEAVALVAHFGEASLDLACLVLGDGVVEVRSVISDVRLGSGSWTSKLADGMRREFERLHAVLLPTDRTTEQRIREAAAQAIADFATVDSAAVRLPHLVTGSGGSVDVEYQVTRLWFGELMADRFAELDTVLRRLLEEADIEPDDEADHVLSIGAAARIPGLAEVLRRHSKGQQVNTGVFPERLIAQGAALQAGILTGEVKDVLSMDVMPRTVGLALADGGVLPLLERNTFFPATCSVLVTTSVADQPQLVLDVLTGDHPDPLVLAGRLTLADLPPLPRGLPRIEVTIDVDANGVLAITAKDLGTGDAVGIDDLATAEPPVVPALRWLPARTEAGPERPGSSRIRS</sequence>